<proteinExistence type="predicted"/>
<protein>
    <submittedName>
        <fullName evidence="3">Pimeloyl-ACP methyl ester carboxylesterase</fullName>
    </submittedName>
</protein>
<dbReference type="AlphaFoldDB" id="A0A1X7I9P3"/>
<evidence type="ECO:0000259" key="2">
    <source>
        <dbReference type="Pfam" id="PF00561"/>
    </source>
</evidence>
<dbReference type="PANTHER" id="PTHR43194:SF2">
    <property type="entry name" value="PEROXISOMAL MEMBRANE PROTEIN LPX1"/>
    <property type="match status" value="1"/>
</dbReference>
<dbReference type="InterPro" id="IPR029058">
    <property type="entry name" value="AB_hydrolase_fold"/>
</dbReference>
<reference evidence="4" key="1">
    <citation type="submission" date="2017-04" db="EMBL/GenBank/DDBJ databases">
        <authorList>
            <person name="Varghese N."/>
            <person name="Submissions S."/>
        </authorList>
    </citation>
    <scope>NUCLEOTIDE SEQUENCE [LARGE SCALE GENOMIC DNA]</scope>
    <source>
        <strain evidence="4">DSM 4125</strain>
    </source>
</reference>
<dbReference type="InterPro" id="IPR050228">
    <property type="entry name" value="Carboxylesterase_BioH"/>
</dbReference>
<gene>
    <name evidence="3" type="ORF">SAMN05661096_00344</name>
</gene>
<evidence type="ECO:0000313" key="4">
    <source>
        <dbReference type="Proteomes" id="UP000193804"/>
    </source>
</evidence>
<evidence type="ECO:0000256" key="1">
    <source>
        <dbReference type="SAM" id="SignalP"/>
    </source>
</evidence>
<evidence type="ECO:0000313" key="3">
    <source>
        <dbReference type="EMBL" id="SMG10674.1"/>
    </source>
</evidence>
<sequence>MLHLSKQNRKVMKKLFLKLPTALLSIALLMMATEAKSEKILSTTIVGKGQPMILIHGMSCSAEVWNEVTEYYKNDYQIHLVTLKGFGNKESVESEHFLKEVRNELIDYVKTNQLKNTILMGHSMGGFLSLWAASEAPDLFSKIISVDGIPYFPAIQMPGLTPERAQSMAKQMQANMKNVSEDAFAQQQKMIIAGMIATADKREQVVEMGINSSRTVTTQAYGEMYTTDIRSEMSKVNTPVLVLGAWAAYEQYGSTKQAVESNYEAQCKDIENVKVAVADEAYHFIFYDEPKWFFNQVDSFLASK</sequence>
<dbReference type="STRING" id="1028.SAMN05661096_00344"/>
<dbReference type="Gene3D" id="3.40.50.1820">
    <property type="entry name" value="alpha/beta hydrolase"/>
    <property type="match status" value="1"/>
</dbReference>
<dbReference type="PANTHER" id="PTHR43194">
    <property type="entry name" value="HYDROLASE ALPHA/BETA FOLD FAMILY"/>
    <property type="match status" value="1"/>
</dbReference>
<feature type="chain" id="PRO_5012507753" evidence="1">
    <location>
        <begin position="33"/>
        <end position="304"/>
    </location>
</feature>
<feature type="domain" description="AB hydrolase-1" evidence="2">
    <location>
        <begin position="51"/>
        <end position="290"/>
    </location>
</feature>
<dbReference type="Proteomes" id="UP000193804">
    <property type="component" value="Unassembled WGS sequence"/>
</dbReference>
<dbReference type="InterPro" id="IPR000073">
    <property type="entry name" value="AB_hydrolase_1"/>
</dbReference>
<feature type="signal peptide" evidence="1">
    <location>
        <begin position="1"/>
        <end position="32"/>
    </location>
</feature>
<dbReference type="EMBL" id="FXAW01000001">
    <property type="protein sequence ID" value="SMG10674.1"/>
    <property type="molecule type" value="Genomic_DNA"/>
</dbReference>
<keyword evidence="4" id="KW-1185">Reference proteome</keyword>
<accession>A0A1X7I9P3</accession>
<dbReference type="SUPFAM" id="SSF53474">
    <property type="entry name" value="alpha/beta-Hydrolases"/>
    <property type="match status" value="1"/>
</dbReference>
<dbReference type="Pfam" id="PF00561">
    <property type="entry name" value="Abhydrolase_1"/>
    <property type="match status" value="1"/>
</dbReference>
<keyword evidence="1" id="KW-0732">Signal</keyword>
<name>A0A1X7I9P3_9BACT</name>
<organism evidence="3 4">
    <name type="scientific">Marivirga sericea</name>
    <dbReference type="NCBI Taxonomy" id="1028"/>
    <lineage>
        <taxon>Bacteria</taxon>
        <taxon>Pseudomonadati</taxon>
        <taxon>Bacteroidota</taxon>
        <taxon>Cytophagia</taxon>
        <taxon>Cytophagales</taxon>
        <taxon>Marivirgaceae</taxon>
        <taxon>Marivirga</taxon>
    </lineage>
</organism>